<feature type="region of interest" description="Disordered" evidence="1">
    <location>
        <begin position="119"/>
        <end position="142"/>
    </location>
</feature>
<sequence>MATSATLSSLFLSQTGGPPPLLSLLSFSSHPLLSRRTPSPAPLLAPPLAGAAPRTPVAGARRRPHSPLLPAGPWRALTLLSSPRRRRSWLACRPRAAAELARRPVCRRRPGAVPGVAELEGERVGRGGELGASAAVQPPPRR</sequence>
<evidence type="ECO:0000313" key="2">
    <source>
        <dbReference type="EMBL" id="KAG2542379.1"/>
    </source>
</evidence>
<accession>A0A8T0N2V8</accession>
<dbReference type="Proteomes" id="UP000823388">
    <property type="component" value="Chromosome 9N"/>
</dbReference>
<dbReference type="EMBL" id="CM029054">
    <property type="protein sequence ID" value="KAG2542379.1"/>
    <property type="molecule type" value="Genomic_DNA"/>
</dbReference>
<dbReference type="AlphaFoldDB" id="A0A8T0N2V8"/>
<organism evidence="2 3">
    <name type="scientific">Panicum virgatum</name>
    <name type="common">Blackwell switchgrass</name>
    <dbReference type="NCBI Taxonomy" id="38727"/>
    <lineage>
        <taxon>Eukaryota</taxon>
        <taxon>Viridiplantae</taxon>
        <taxon>Streptophyta</taxon>
        <taxon>Embryophyta</taxon>
        <taxon>Tracheophyta</taxon>
        <taxon>Spermatophyta</taxon>
        <taxon>Magnoliopsida</taxon>
        <taxon>Liliopsida</taxon>
        <taxon>Poales</taxon>
        <taxon>Poaceae</taxon>
        <taxon>PACMAD clade</taxon>
        <taxon>Panicoideae</taxon>
        <taxon>Panicodae</taxon>
        <taxon>Paniceae</taxon>
        <taxon>Panicinae</taxon>
        <taxon>Panicum</taxon>
        <taxon>Panicum sect. Hiantes</taxon>
    </lineage>
</organism>
<comment type="caution">
    <text evidence="2">The sequence shown here is derived from an EMBL/GenBank/DDBJ whole genome shotgun (WGS) entry which is preliminary data.</text>
</comment>
<gene>
    <name evidence="2" type="ORF">PVAP13_9NG851801</name>
</gene>
<feature type="region of interest" description="Disordered" evidence="1">
    <location>
        <begin position="33"/>
        <end position="73"/>
    </location>
</feature>
<keyword evidence="3" id="KW-1185">Reference proteome</keyword>
<evidence type="ECO:0000256" key="1">
    <source>
        <dbReference type="SAM" id="MobiDB-lite"/>
    </source>
</evidence>
<name>A0A8T0N2V8_PANVG</name>
<protein>
    <submittedName>
        <fullName evidence="2">Uncharacterized protein</fullName>
    </submittedName>
</protein>
<reference evidence="2" key="1">
    <citation type="submission" date="2020-05" db="EMBL/GenBank/DDBJ databases">
        <title>WGS assembly of Panicum virgatum.</title>
        <authorList>
            <person name="Lovell J.T."/>
            <person name="Jenkins J."/>
            <person name="Shu S."/>
            <person name="Juenger T.E."/>
            <person name="Schmutz J."/>
        </authorList>
    </citation>
    <scope>NUCLEOTIDE SEQUENCE</scope>
    <source>
        <strain evidence="2">AP13</strain>
    </source>
</reference>
<evidence type="ECO:0000313" key="3">
    <source>
        <dbReference type="Proteomes" id="UP000823388"/>
    </source>
</evidence>
<proteinExistence type="predicted"/>